<keyword evidence="3" id="KW-1185">Reference proteome</keyword>
<evidence type="ECO:0000313" key="3">
    <source>
        <dbReference type="Proteomes" id="UP000242141"/>
    </source>
</evidence>
<gene>
    <name evidence="2" type="ORF">HEPPS_05830</name>
</gene>
<name>A0A0G7ZMC9_9MOLU</name>
<reference evidence="3" key="1">
    <citation type="submission" date="2015-05" db="EMBL/GenBank/DDBJ databases">
        <authorList>
            <person name="Collingro A."/>
        </authorList>
    </citation>
    <scope>NUCLEOTIDE SEQUENCE [LARGE SCALE GENOMIC DNA]</scope>
    <source>
        <strain evidence="3">Ps</strain>
    </source>
</reference>
<evidence type="ECO:0000256" key="1">
    <source>
        <dbReference type="SAM" id="Phobius"/>
    </source>
</evidence>
<accession>A0A0G7ZMC9</accession>
<keyword evidence="1" id="KW-0812">Transmembrane</keyword>
<sequence>MFPPQSDCPCGVIFVGTYLLVVVLSPIWPLPFSPHIYNVSASPFELVSTVTALWFIPKDKSIMFPSQLDCPCGVIIVGVSLFDVVPSPIWPKLLYPHIYNVSA</sequence>
<dbReference type="EMBL" id="CWGI01000001">
    <property type="protein sequence ID" value="CRX37352.1"/>
    <property type="molecule type" value="Genomic_DNA"/>
</dbReference>
<keyword evidence="1" id="KW-0472">Membrane</keyword>
<dbReference type="AlphaFoldDB" id="A0A0G7ZMC9"/>
<proteinExistence type="predicted"/>
<evidence type="ECO:0000313" key="2">
    <source>
        <dbReference type="EMBL" id="CRX37352.1"/>
    </source>
</evidence>
<protein>
    <submittedName>
        <fullName evidence="2">Uncharacterized protein</fullName>
    </submittedName>
</protein>
<feature type="transmembrane region" description="Helical" evidence="1">
    <location>
        <begin position="12"/>
        <end position="30"/>
    </location>
</feature>
<dbReference type="Proteomes" id="UP000242141">
    <property type="component" value="Unassembled WGS sequence"/>
</dbReference>
<keyword evidence="1" id="KW-1133">Transmembrane helix</keyword>
<organism evidence="2 3">
    <name type="scientific">Candidatus Hepatoplasma crinochetorum</name>
    <dbReference type="NCBI Taxonomy" id="295596"/>
    <lineage>
        <taxon>Bacteria</taxon>
        <taxon>Bacillati</taxon>
        <taxon>Mycoplasmatota</taxon>
        <taxon>Mollicutes</taxon>
        <taxon>Candidatus Hepatoplasmataceae</taxon>
        <taxon>Candidatus Hepatoplasma</taxon>
    </lineage>
</organism>